<dbReference type="EMBL" id="WBMS02000004">
    <property type="protein sequence ID" value="MWA00076.1"/>
    <property type="molecule type" value="Genomic_DNA"/>
</dbReference>
<evidence type="ECO:0000256" key="1">
    <source>
        <dbReference type="SAM" id="Phobius"/>
    </source>
</evidence>
<dbReference type="Pfam" id="PF11271">
    <property type="entry name" value="PorA"/>
    <property type="match status" value="1"/>
</dbReference>
<keyword evidence="3" id="KW-1185">Reference proteome</keyword>
<evidence type="ECO:0000313" key="2">
    <source>
        <dbReference type="EMBL" id="MWA00076.1"/>
    </source>
</evidence>
<keyword evidence="1" id="KW-0812">Transmembrane</keyword>
<dbReference type="Proteomes" id="UP000462055">
    <property type="component" value="Unassembled WGS sequence"/>
</dbReference>
<reference evidence="2" key="1">
    <citation type="submission" date="2019-12" db="EMBL/GenBank/DDBJ databases">
        <title>Actinomadura physcomitrii sp. nov., a novel actinomycete isolated from moss [Physcomitrium sphaericum (Ludw) Fuernr].</title>
        <authorList>
            <person name="Zhuang X."/>
        </authorList>
    </citation>
    <scope>NUCLEOTIDE SEQUENCE [LARGE SCALE GENOMIC DNA]</scope>
    <source>
        <strain evidence="2">LD22</strain>
    </source>
</reference>
<dbReference type="InterPro" id="IPR021424">
    <property type="entry name" value="PorA"/>
</dbReference>
<feature type="transmembrane region" description="Helical" evidence="1">
    <location>
        <begin position="6"/>
        <end position="27"/>
    </location>
</feature>
<protein>
    <submittedName>
        <fullName evidence="2">DUF3068 domain-containing protein</fullName>
    </submittedName>
</protein>
<organism evidence="2 3">
    <name type="scientific">Actinomadura physcomitrii</name>
    <dbReference type="NCBI Taxonomy" id="2650748"/>
    <lineage>
        <taxon>Bacteria</taxon>
        <taxon>Bacillati</taxon>
        <taxon>Actinomycetota</taxon>
        <taxon>Actinomycetes</taxon>
        <taxon>Streptosporangiales</taxon>
        <taxon>Thermomonosporaceae</taxon>
        <taxon>Actinomadura</taxon>
    </lineage>
</organism>
<evidence type="ECO:0000313" key="3">
    <source>
        <dbReference type="Proteomes" id="UP000462055"/>
    </source>
</evidence>
<gene>
    <name evidence="2" type="ORF">F8568_006740</name>
</gene>
<comment type="caution">
    <text evidence="2">The sequence shown here is derived from an EMBL/GenBank/DDBJ whole genome shotgun (WGS) entry which is preliminary data.</text>
</comment>
<sequence length="148" mass="15778">MRYTAAYAMAGLGAFLVAAALLLHLYVGPSLMRAPSNVYKVVTLQANNATYFDAASPRRRTGATVTATTTVRGDTAASAGHIVTWDSFTMMQDLPGKTTVGYPKIRLAFDRRTGRLVNCCGANIDGGGRRPAATPPRLWQGKSIGISR</sequence>
<keyword evidence="1" id="KW-0472">Membrane</keyword>
<accession>A0A6I4MD54</accession>
<name>A0A6I4MD54_9ACTN</name>
<keyword evidence="1" id="KW-1133">Transmembrane helix</keyword>
<proteinExistence type="predicted"/>
<dbReference type="AlphaFoldDB" id="A0A6I4MD54"/>
<dbReference type="RefSeq" id="WP_151592509.1">
    <property type="nucleotide sequence ID" value="NZ_WBMS02000004.1"/>
</dbReference>